<evidence type="ECO:0000259" key="4">
    <source>
        <dbReference type="PROSITE" id="PS01124"/>
    </source>
</evidence>
<evidence type="ECO:0000313" key="5">
    <source>
        <dbReference type="EMBL" id="GAA4878845.1"/>
    </source>
</evidence>
<dbReference type="InterPro" id="IPR014710">
    <property type="entry name" value="RmlC-like_jellyroll"/>
</dbReference>
<reference evidence="6" key="1">
    <citation type="journal article" date="2019" name="Int. J. Syst. Evol. Microbiol.">
        <title>The Global Catalogue of Microorganisms (GCM) 10K type strain sequencing project: providing services to taxonomists for standard genome sequencing and annotation.</title>
        <authorList>
            <consortium name="The Broad Institute Genomics Platform"/>
            <consortium name="The Broad Institute Genome Sequencing Center for Infectious Disease"/>
            <person name="Wu L."/>
            <person name="Ma J."/>
        </authorList>
    </citation>
    <scope>NUCLEOTIDE SEQUENCE [LARGE SCALE GENOMIC DNA]</scope>
    <source>
        <strain evidence="6">JCM 18401</strain>
    </source>
</reference>
<protein>
    <submittedName>
        <fullName evidence="5">Helix-turn-helix transcriptional regulator</fullName>
    </submittedName>
</protein>
<dbReference type="SUPFAM" id="SSF51182">
    <property type="entry name" value="RmlC-like cupins"/>
    <property type="match status" value="1"/>
</dbReference>
<comment type="caution">
    <text evidence="5">The sequence shown here is derived from an EMBL/GenBank/DDBJ whole genome shotgun (WGS) entry which is preliminary data.</text>
</comment>
<dbReference type="SUPFAM" id="SSF46689">
    <property type="entry name" value="Homeodomain-like"/>
    <property type="match status" value="2"/>
</dbReference>
<feature type="domain" description="HTH araC/xylS-type" evidence="4">
    <location>
        <begin position="172"/>
        <end position="269"/>
    </location>
</feature>
<dbReference type="Pfam" id="PF12833">
    <property type="entry name" value="HTH_18"/>
    <property type="match status" value="1"/>
</dbReference>
<dbReference type="CDD" id="cd06124">
    <property type="entry name" value="cupin_NimR-like_N"/>
    <property type="match status" value="1"/>
</dbReference>
<sequence>MHPVQDTPYQMDPADPAERYPLPLQPEREIYLLRADVAPETTFLPHSHPWGQLNMVDSGVMELSVAGQQWLSPPQYGLWIPPDVVHSSYSRQRVAYRALYFNRAWSQQLSGAPCMVKLSPLLRALVADLSGRGIDSPSEASDRRIARVLFDQLQLAEPLPVYLPSSDDPLLSPILLALQHDPANDVSLATWAQRGHTTERTLARRFQRSLGLSFSDWRSRLRFLTSLSMLREGMAVKEVALELGYSTSSAFIAMFRRHSDNSPEAYRRQRGVNEGTRIR</sequence>
<dbReference type="SMART" id="SM00342">
    <property type="entry name" value="HTH_ARAC"/>
    <property type="match status" value="1"/>
</dbReference>
<proteinExistence type="predicted"/>
<dbReference type="PANTHER" id="PTHR11019">
    <property type="entry name" value="HTH-TYPE TRANSCRIPTIONAL REGULATOR NIMR"/>
    <property type="match status" value="1"/>
</dbReference>
<organism evidence="5 6">
    <name type="scientific">Ferrimonas pelagia</name>
    <dbReference type="NCBI Taxonomy" id="1177826"/>
    <lineage>
        <taxon>Bacteria</taxon>
        <taxon>Pseudomonadati</taxon>
        <taxon>Pseudomonadota</taxon>
        <taxon>Gammaproteobacteria</taxon>
        <taxon>Alteromonadales</taxon>
        <taxon>Ferrimonadaceae</taxon>
        <taxon>Ferrimonas</taxon>
    </lineage>
</organism>
<gene>
    <name evidence="5" type="ORF">GCM10023333_10720</name>
</gene>
<dbReference type="RefSeq" id="WP_345334161.1">
    <property type="nucleotide sequence ID" value="NZ_BAABJZ010000014.1"/>
</dbReference>
<keyword evidence="3" id="KW-0804">Transcription</keyword>
<dbReference type="PROSITE" id="PS00041">
    <property type="entry name" value="HTH_ARAC_FAMILY_1"/>
    <property type="match status" value="1"/>
</dbReference>
<dbReference type="InterPro" id="IPR018062">
    <property type="entry name" value="HTH_AraC-typ_CS"/>
</dbReference>
<keyword evidence="2" id="KW-0238">DNA-binding</keyword>
<evidence type="ECO:0000256" key="1">
    <source>
        <dbReference type="ARBA" id="ARBA00023015"/>
    </source>
</evidence>
<dbReference type="EMBL" id="BAABJZ010000014">
    <property type="protein sequence ID" value="GAA4878845.1"/>
    <property type="molecule type" value="Genomic_DNA"/>
</dbReference>
<dbReference type="InterPro" id="IPR003313">
    <property type="entry name" value="AraC-bd"/>
</dbReference>
<accession>A0ABP9EK48</accession>
<dbReference type="Gene3D" id="1.10.10.60">
    <property type="entry name" value="Homeodomain-like"/>
    <property type="match status" value="1"/>
</dbReference>
<name>A0ABP9EK48_9GAMM</name>
<dbReference type="InterPro" id="IPR011051">
    <property type="entry name" value="RmlC_Cupin_sf"/>
</dbReference>
<dbReference type="Proteomes" id="UP001499988">
    <property type="component" value="Unassembled WGS sequence"/>
</dbReference>
<evidence type="ECO:0000313" key="6">
    <source>
        <dbReference type="Proteomes" id="UP001499988"/>
    </source>
</evidence>
<evidence type="ECO:0000256" key="3">
    <source>
        <dbReference type="ARBA" id="ARBA00023163"/>
    </source>
</evidence>
<dbReference type="InterPro" id="IPR018060">
    <property type="entry name" value="HTH_AraC"/>
</dbReference>
<evidence type="ECO:0000256" key="2">
    <source>
        <dbReference type="ARBA" id="ARBA00023125"/>
    </source>
</evidence>
<dbReference type="PANTHER" id="PTHR11019:SF190">
    <property type="entry name" value="ARAC-FAMILY REGULATORY PROTEIN"/>
    <property type="match status" value="1"/>
</dbReference>
<dbReference type="Gene3D" id="2.60.120.10">
    <property type="entry name" value="Jelly Rolls"/>
    <property type="match status" value="1"/>
</dbReference>
<dbReference type="PROSITE" id="PS01124">
    <property type="entry name" value="HTH_ARAC_FAMILY_2"/>
    <property type="match status" value="1"/>
</dbReference>
<keyword evidence="6" id="KW-1185">Reference proteome</keyword>
<dbReference type="Pfam" id="PF02311">
    <property type="entry name" value="AraC_binding"/>
    <property type="match status" value="1"/>
</dbReference>
<dbReference type="InterPro" id="IPR009057">
    <property type="entry name" value="Homeodomain-like_sf"/>
</dbReference>
<keyword evidence="1" id="KW-0805">Transcription regulation</keyword>